<gene>
    <name evidence="2" type="ORF">GCM10017621_08280</name>
</gene>
<dbReference type="AlphaFoldDB" id="A0A9W6ILH7"/>
<sequence>MRRTMTALLAIGALAVPALAQDPVSISPIGFGPELTEKADEYGQRELDYLANEMREDLERELSGMLGENGLRLEVTILDATPNRPTMEQMAARSLHHSSISIGGASLEARLLDASGAELETFSYSWRSHNIQDVVGYSRWTDARRAMDRFASDIGESLSERNGSGS</sequence>
<dbReference type="Proteomes" id="UP001143486">
    <property type="component" value="Unassembled WGS sequence"/>
</dbReference>
<accession>A0A9W6ILH7</accession>
<feature type="chain" id="PRO_5040824575" description="DUF4410 domain-containing protein" evidence="1">
    <location>
        <begin position="21"/>
        <end position="166"/>
    </location>
</feature>
<evidence type="ECO:0000313" key="2">
    <source>
        <dbReference type="EMBL" id="GLK51320.1"/>
    </source>
</evidence>
<keyword evidence="3" id="KW-1185">Reference proteome</keyword>
<name>A0A9W6ILH7_9PROT</name>
<reference evidence="2" key="2">
    <citation type="submission" date="2023-01" db="EMBL/GenBank/DDBJ databases">
        <authorList>
            <person name="Sun Q."/>
            <person name="Evtushenko L."/>
        </authorList>
    </citation>
    <scope>NUCLEOTIDE SEQUENCE</scope>
    <source>
        <strain evidence="2">VKM B-1513</strain>
    </source>
</reference>
<protein>
    <recommendedName>
        <fullName evidence="4">DUF4410 domain-containing protein</fullName>
    </recommendedName>
</protein>
<keyword evidence="1" id="KW-0732">Signal</keyword>
<evidence type="ECO:0008006" key="4">
    <source>
        <dbReference type="Google" id="ProtNLM"/>
    </source>
</evidence>
<proteinExistence type="predicted"/>
<evidence type="ECO:0000256" key="1">
    <source>
        <dbReference type="SAM" id="SignalP"/>
    </source>
</evidence>
<feature type="signal peptide" evidence="1">
    <location>
        <begin position="1"/>
        <end position="20"/>
    </location>
</feature>
<reference evidence="2" key="1">
    <citation type="journal article" date="2014" name="Int. J. Syst. Evol. Microbiol.">
        <title>Complete genome sequence of Corynebacterium casei LMG S-19264T (=DSM 44701T), isolated from a smear-ripened cheese.</title>
        <authorList>
            <consortium name="US DOE Joint Genome Institute (JGI-PGF)"/>
            <person name="Walter F."/>
            <person name="Albersmeier A."/>
            <person name="Kalinowski J."/>
            <person name="Ruckert C."/>
        </authorList>
    </citation>
    <scope>NUCLEOTIDE SEQUENCE</scope>
    <source>
        <strain evidence="2">VKM B-1513</strain>
    </source>
</reference>
<dbReference type="EMBL" id="BSFE01000002">
    <property type="protein sequence ID" value="GLK51320.1"/>
    <property type="molecule type" value="Genomic_DNA"/>
</dbReference>
<evidence type="ECO:0000313" key="3">
    <source>
        <dbReference type="Proteomes" id="UP001143486"/>
    </source>
</evidence>
<comment type="caution">
    <text evidence="2">The sequence shown here is derived from an EMBL/GenBank/DDBJ whole genome shotgun (WGS) entry which is preliminary data.</text>
</comment>
<dbReference type="RefSeq" id="WP_271185705.1">
    <property type="nucleotide sequence ID" value="NZ_BSFE01000002.1"/>
</dbReference>
<organism evidence="2 3">
    <name type="scientific">Maricaulis virginensis</name>
    <dbReference type="NCBI Taxonomy" id="144022"/>
    <lineage>
        <taxon>Bacteria</taxon>
        <taxon>Pseudomonadati</taxon>
        <taxon>Pseudomonadota</taxon>
        <taxon>Alphaproteobacteria</taxon>
        <taxon>Maricaulales</taxon>
        <taxon>Maricaulaceae</taxon>
        <taxon>Maricaulis</taxon>
    </lineage>
</organism>